<accession>A0ABY7DJ56</accession>
<dbReference type="InterPro" id="IPR010734">
    <property type="entry name" value="Copine_C"/>
</dbReference>
<dbReference type="Pfam" id="PF07002">
    <property type="entry name" value="Copine"/>
    <property type="match status" value="1"/>
</dbReference>
<protein>
    <submittedName>
        <fullName evidence="2">CPNA2-like protein</fullName>
    </submittedName>
</protein>
<evidence type="ECO:0000313" key="2">
    <source>
        <dbReference type="EMBL" id="WAQ96514.1"/>
    </source>
</evidence>
<feature type="domain" description="VWFA" evidence="1">
    <location>
        <begin position="63"/>
        <end position="255"/>
    </location>
</feature>
<gene>
    <name evidence="2" type="ORF">MAR_029204</name>
</gene>
<reference evidence="2" key="1">
    <citation type="submission" date="2022-11" db="EMBL/GenBank/DDBJ databases">
        <title>Centuries of genome instability and evolution in soft-shell clam transmissible cancer (bioRxiv).</title>
        <authorList>
            <person name="Hart S.F.M."/>
            <person name="Yonemitsu M.A."/>
            <person name="Giersch R.M."/>
            <person name="Beal B.F."/>
            <person name="Arriagada G."/>
            <person name="Davis B.W."/>
            <person name="Ostrander E.A."/>
            <person name="Goff S.P."/>
            <person name="Metzger M.J."/>
        </authorList>
    </citation>
    <scope>NUCLEOTIDE SEQUENCE</scope>
    <source>
        <strain evidence="2">MELC-2E11</strain>
        <tissue evidence="2">Siphon/mantle</tissue>
    </source>
</reference>
<dbReference type="SMART" id="SM00327">
    <property type="entry name" value="VWA"/>
    <property type="match status" value="1"/>
</dbReference>
<proteinExistence type="predicted"/>
<dbReference type="InterPro" id="IPR052079">
    <property type="entry name" value="E3_ligase/Copine_domain"/>
</dbReference>
<keyword evidence="3" id="KW-1185">Reference proteome</keyword>
<sequence>MSGFTDNFTASSISRSFLFVTGATDHSNALGHEADGENSAVVIEDRFQSYNEVRKEILKDIKTCSYMIAIDYTLSNISQGQHTNEGKSLHDLTGVNPYQRVILALGETLEPFKEEADEILIVGFGDKKVKDKGTFRLSQERCETFYDVFNAYNEVTKHIQLSGPTNFAPVIYEAINTVKRTLKYHILIIVADGQVVEEKLTHDAIIEASHYPLSIVVIGVGDGPWGVMEDWDDRIRGRKFDNLQFVDYHKVTSKAKNPDVALALAALMEIPDQYREIKELGLLDKLYQEVKMETSSRKDHSVNL</sequence>
<dbReference type="PANTHER" id="PTHR45751:SF11">
    <property type="entry name" value="COPINE FAMILY PROTEIN 2"/>
    <property type="match status" value="1"/>
</dbReference>
<dbReference type="SUPFAM" id="SSF53300">
    <property type="entry name" value="vWA-like"/>
    <property type="match status" value="1"/>
</dbReference>
<evidence type="ECO:0000259" key="1">
    <source>
        <dbReference type="SMART" id="SM00327"/>
    </source>
</evidence>
<name>A0ABY7DJ56_MYAAR</name>
<dbReference type="InterPro" id="IPR002035">
    <property type="entry name" value="VWF_A"/>
</dbReference>
<organism evidence="2 3">
    <name type="scientific">Mya arenaria</name>
    <name type="common">Soft-shell clam</name>
    <dbReference type="NCBI Taxonomy" id="6604"/>
    <lineage>
        <taxon>Eukaryota</taxon>
        <taxon>Metazoa</taxon>
        <taxon>Spiralia</taxon>
        <taxon>Lophotrochozoa</taxon>
        <taxon>Mollusca</taxon>
        <taxon>Bivalvia</taxon>
        <taxon>Autobranchia</taxon>
        <taxon>Heteroconchia</taxon>
        <taxon>Euheterodonta</taxon>
        <taxon>Imparidentia</taxon>
        <taxon>Neoheterodontei</taxon>
        <taxon>Myida</taxon>
        <taxon>Myoidea</taxon>
        <taxon>Myidae</taxon>
        <taxon>Mya</taxon>
    </lineage>
</organism>
<dbReference type="Proteomes" id="UP001164746">
    <property type="component" value="Chromosome 2"/>
</dbReference>
<evidence type="ECO:0000313" key="3">
    <source>
        <dbReference type="Proteomes" id="UP001164746"/>
    </source>
</evidence>
<dbReference type="InterPro" id="IPR036465">
    <property type="entry name" value="vWFA_dom_sf"/>
</dbReference>
<dbReference type="PANTHER" id="PTHR45751">
    <property type="entry name" value="COPINE FAMILY PROTEIN 1"/>
    <property type="match status" value="1"/>
</dbReference>
<dbReference type="EMBL" id="CP111013">
    <property type="protein sequence ID" value="WAQ96514.1"/>
    <property type="molecule type" value="Genomic_DNA"/>
</dbReference>